<protein>
    <recommendedName>
        <fullName evidence="2">Protein kinase domain-containing protein</fullName>
    </recommendedName>
</protein>
<organism evidence="1">
    <name type="scientific">hydrothermal vent metagenome</name>
    <dbReference type="NCBI Taxonomy" id="652676"/>
    <lineage>
        <taxon>unclassified sequences</taxon>
        <taxon>metagenomes</taxon>
        <taxon>ecological metagenomes</taxon>
    </lineage>
</organism>
<dbReference type="EMBL" id="FPHE01000128">
    <property type="protein sequence ID" value="SFV63651.1"/>
    <property type="molecule type" value="Genomic_DNA"/>
</dbReference>
<reference evidence="1" key="1">
    <citation type="submission" date="2016-10" db="EMBL/GenBank/DDBJ databases">
        <authorList>
            <person name="de Groot N.N."/>
        </authorList>
    </citation>
    <scope>NUCLEOTIDE SEQUENCE</scope>
</reference>
<dbReference type="PROSITE" id="PS00109">
    <property type="entry name" value="PROTEIN_KINASE_TYR"/>
    <property type="match status" value="1"/>
</dbReference>
<name>A0A1W1CD47_9ZZZZ</name>
<accession>A0A1W1CD47</accession>
<dbReference type="AlphaFoldDB" id="A0A1W1CD47"/>
<evidence type="ECO:0000313" key="1">
    <source>
        <dbReference type="EMBL" id="SFV63651.1"/>
    </source>
</evidence>
<gene>
    <name evidence="1" type="ORF">MNB_SV-12-2022</name>
</gene>
<dbReference type="Pfam" id="PF06293">
    <property type="entry name" value="Kdo"/>
    <property type="match status" value="1"/>
</dbReference>
<evidence type="ECO:0008006" key="2">
    <source>
        <dbReference type="Google" id="ProtNLM"/>
    </source>
</evidence>
<dbReference type="Gene3D" id="1.10.510.10">
    <property type="entry name" value="Transferase(Phosphotransferase) domain 1"/>
    <property type="match status" value="1"/>
</dbReference>
<proteinExistence type="predicted"/>
<dbReference type="InterPro" id="IPR011009">
    <property type="entry name" value="Kinase-like_dom_sf"/>
</dbReference>
<dbReference type="InterPro" id="IPR008266">
    <property type="entry name" value="Tyr_kinase_AS"/>
</dbReference>
<dbReference type="GO" id="GO:0004672">
    <property type="term" value="F:protein kinase activity"/>
    <property type="evidence" value="ECO:0007669"/>
    <property type="project" value="InterPro"/>
</dbReference>
<sequence>MKLATIQNRYNALLKNIQNQFNTSSNSIHKARNEIKIINYENQEFVIKSFKIPHLLNKIVYTFFRDSKAKKSYENSIKIINFVPKPIGYIEFKKFGLIHDSYFVSENFNFDFTIREPLLDENFEDKERIFKEFAYFTQQLHKHNIYHLDYSPGNILIKKVEGQFIFKIVDINRMQFKELTLEDRLKNFAKLWAKDEDLEVIVREYATLINEDKELCIKKALLFSQKHKDKKNFKKRLKGEPVVD</sequence>
<dbReference type="SUPFAM" id="SSF56112">
    <property type="entry name" value="Protein kinase-like (PK-like)"/>
    <property type="match status" value="1"/>
</dbReference>